<feature type="compositionally biased region" description="Acidic residues" evidence="12">
    <location>
        <begin position="1084"/>
        <end position="1097"/>
    </location>
</feature>
<evidence type="ECO:0000256" key="11">
    <source>
        <dbReference type="ARBA" id="ARBA00032471"/>
    </source>
</evidence>
<dbReference type="OrthoDB" id="435460at2759"/>
<dbReference type="EMBL" id="QWIJ01000043">
    <property type="protein sequence ID" value="RMX89064.1"/>
    <property type="molecule type" value="Genomic_DNA"/>
</dbReference>
<protein>
    <recommendedName>
        <fullName evidence="4">Telomeric repeat-binding factor 2-interacting protein 1</fullName>
    </recommendedName>
    <alternativeName>
        <fullName evidence="11">Repressor/activator protein 1 homolog</fullName>
    </alternativeName>
</protein>
<accession>A0A3M6XDZ7</accession>
<reference evidence="14 15" key="1">
    <citation type="journal article" date="2018" name="BMC Genomics">
        <title>Genomic evidence for intraspecific hybridization in a clonal and extremely halotolerant yeast.</title>
        <authorList>
            <person name="Gostincar C."/>
            <person name="Stajich J.E."/>
            <person name="Zupancic J."/>
            <person name="Zalar P."/>
            <person name="Gunde-Cimerman N."/>
        </authorList>
    </citation>
    <scope>NUCLEOTIDE SEQUENCE [LARGE SCALE GENOMIC DNA]</scope>
    <source>
        <strain evidence="14 15">EXF-6656</strain>
    </source>
</reference>
<feature type="compositionally biased region" description="Low complexity" evidence="12">
    <location>
        <begin position="1028"/>
        <end position="1037"/>
    </location>
</feature>
<organism evidence="14 15">
    <name type="scientific">Hortaea werneckii</name>
    <name type="common">Black yeast</name>
    <name type="synonym">Cladosporium werneckii</name>
    <dbReference type="NCBI Taxonomy" id="91943"/>
    <lineage>
        <taxon>Eukaryota</taxon>
        <taxon>Fungi</taxon>
        <taxon>Dikarya</taxon>
        <taxon>Ascomycota</taxon>
        <taxon>Pezizomycotina</taxon>
        <taxon>Dothideomycetes</taxon>
        <taxon>Dothideomycetidae</taxon>
        <taxon>Mycosphaerellales</taxon>
        <taxon>Teratosphaeriaceae</taxon>
        <taxon>Hortaea</taxon>
    </lineage>
</organism>
<dbReference type="PANTHER" id="PTHR16466">
    <property type="entry name" value="TELOMERE REPEAT-BINDING FACTOR 2-INTERACTING PROTEIN 1"/>
    <property type="match status" value="1"/>
</dbReference>
<feature type="compositionally biased region" description="Basic and acidic residues" evidence="12">
    <location>
        <begin position="525"/>
        <end position="559"/>
    </location>
</feature>
<feature type="compositionally biased region" description="Basic and acidic residues" evidence="12">
    <location>
        <begin position="896"/>
        <end position="914"/>
    </location>
</feature>
<keyword evidence="9" id="KW-0804">Transcription</keyword>
<dbReference type="GO" id="GO:0010833">
    <property type="term" value="P:telomere maintenance via telomere lengthening"/>
    <property type="evidence" value="ECO:0007669"/>
    <property type="project" value="TreeGrafter"/>
</dbReference>
<feature type="region of interest" description="Disordered" evidence="12">
    <location>
        <begin position="381"/>
        <end position="1178"/>
    </location>
</feature>
<keyword evidence="8" id="KW-0010">Activator</keyword>
<proteinExistence type="inferred from homology"/>
<gene>
    <name evidence="14" type="ORF">D0869_01156</name>
</gene>
<dbReference type="AlphaFoldDB" id="A0A3M6XDZ7"/>
<feature type="compositionally biased region" description="Basic and acidic residues" evidence="12">
    <location>
        <begin position="1052"/>
        <end position="1061"/>
    </location>
</feature>
<keyword evidence="6" id="KW-0779">Telomere</keyword>
<dbReference type="PROSITE" id="PS50172">
    <property type="entry name" value="BRCT"/>
    <property type="match status" value="1"/>
</dbReference>
<keyword evidence="10" id="KW-0539">Nucleus</keyword>
<feature type="compositionally biased region" description="Basic and acidic residues" evidence="12">
    <location>
        <begin position="282"/>
        <end position="295"/>
    </location>
</feature>
<feature type="compositionally biased region" description="Basic and acidic residues" evidence="12">
    <location>
        <begin position="954"/>
        <end position="965"/>
    </location>
</feature>
<evidence type="ECO:0000313" key="15">
    <source>
        <dbReference type="Proteomes" id="UP000281245"/>
    </source>
</evidence>
<dbReference type="GO" id="GO:0042162">
    <property type="term" value="F:telomeric DNA binding"/>
    <property type="evidence" value="ECO:0007669"/>
    <property type="project" value="TreeGrafter"/>
</dbReference>
<keyword evidence="5" id="KW-0158">Chromosome</keyword>
<evidence type="ECO:0000256" key="9">
    <source>
        <dbReference type="ARBA" id="ARBA00023163"/>
    </source>
</evidence>
<feature type="compositionally biased region" description="Polar residues" evidence="12">
    <location>
        <begin position="695"/>
        <end position="706"/>
    </location>
</feature>
<feature type="region of interest" description="Disordered" evidence="12">
    <location>
        <begin position="156"/>
        <end position="187"/>
    </location>
</feature>
<dbReference type="Pfam" id="PF16589">
    <property type="entry name" value="BRCT_2"/>
    <property type="match status" value="1"/>
</dbReference>
<feature type="domain" description="BRCT" evidence="13">
    <location>
        <begin position="86"/>
        <end position="132"/>
    </location>
</feature>
<feature type="region of interest" description="Disordered" evidence="12">
    <location>
        <begin position="242"/>
        <end position="325"/>
    </location>
</feature>
<evidence type="ECO:0000256" key="6">
    <source>
        <dbReference type="ARBA" id="ARBA00022895"/>
    </source>
</evidence>
<dbReference type="GO" id="GO:0031848">
    <property type="term" value="P:protection from non-homologous end joining at telomere"/>
    <property type="evidence" value="ECO:0007669"/>
    <property type="project" value="TreeGrafter"/>
</dbReference>
<dbReference type="Gene3D" id="1.10.10.60">
    <property type="entry name" value="Homeodomain-like"/>
    <property type="match status" value="1"/>
</dbReference>
<evidence type="ECO:0000256" key="10">
    <source>
        <dbReference type="ARBA" id="ARBA00023242"/>
    </source>
</evidence>
<dbReference type="InterPro" id="IPR015010">
    <property type="entry name" value="TERF2IP_Myb"/>
</dbReference>
<dbReference type="VEuPathDB" id="FungiDB:BTJ68_06094"/>
<feature type="compositionally biased region" description="Polar residues" evidence="12">
    <location>
        <begin position="1163"/>
        <end position="1178"/>
    </location>
</feature>
<feature type="compositionally biased region" description="Polar residues" evidence="12">
    <location>
        <begin position="824"/>
        <end position="840"/>
    </location>
</feature>
<evidence type="ECO:0000256" key="7">
    <source>
        <dbReference type="ARBA" id="ARBA00023015"/>
    </source>
</evidence>
<evidence type="ECO:0000256" key="1">
    <source>
        <dbReference type="ARBA" id="ARBA00004123"/>
    </source>
</evidence>
<dbReference type="InterPro" id="IPR009057">
    <property type="entry name" value="Homeodomain-like_sf"/>
</dbReference>
<feature type="compositionally biased region" description="Low complexity" evidence="12">
    <location>
        <begin position="296"/>
        <end position="315"/>
    </location>
</feature>
<comment type="subcellular location">
    <subcellularLocation>
        <location evidence="2">Chromosome</location>
        <location evidence="2">Telomere</location>
    </subcellularLocation>
    <subcellularLocation>
        <location evidence="1">Nucleus</location>
    </subcellularLocation>
</comment>
<feature type="compositionally biased region" description="Basic and acidic residues" evidence="12">
    <location>
        <begin position="588"/>
        <end position="597"/>
    </location>
</feature>
<dbReference type="InterPro" id="IPR038104">
    <property type="entry name" value="Rap1_C_sf"/>
</dbReference>
<keyword evidence="7" id="KW-0805">Transcription regulation</keyword>
<comment type="caution">
    <text evidence="14">The sequence shown here is derived from an EMBL/GenBank/DDBJ whole genome shotgun (WGS) entry which is preliminary data.</text>
</comment>
<name>A0A3M6XDZ7_HORWE</name>
<feature type="compositionally biased region" description="Acidic residues" evidence="12">
    <location>
        <begin position="1000"/>
        <end position="1012"/>
    </location>
</feature>
<evidence type="ECO:0000259" key="13">
    <source>
        <dbReference type="PROSITE" id="PS50172"/>
    </source>
</evidence>
<sequence>MEAHEIPWSFNQVSPKALIWLRKVTSDCDRNRQSANAPPPFRVAFLSRQPLHLRASHKKIKVSTWTASLLAMAQIVMSHANGDSPAIGGLFEGLSFFLVQRLPSRSHFVDTIKANGGRVVKLEQQADYVIADHVRKDCPPGSISYTLIDSAIRHGAVPDPDDHRAGPPVGSIRDVASSVPGKQTRRAFTAEDDKVLWQWVQKAEEQGGSVKGNDIYKHLEAHNPRHTFQAWRDRYIKKLMGNPPAGCARSSTSPAASKAKDGHKSASEGQGRAGATEDDSPERENNALERKEFKLPRSSQQASSKPAPSQSPEKQGAPAPEFDETDFEALMGEADDIYRLHKSQVRDAWKAWAEAFPKHSAKRWRKFWEHQVKPEYLRMVEAEEDRESSSDAEQVTETKNLKRKRSAEEQTSAESPKAKIKPPTSPKNTVDDSSNRERRHSPNSRHELENPQPPIAFLRPISIASTEEDQEDATPRQNSASEGQPMDVDAAQQSNLLTSEANRAAEQQLRLEYDRSGVAAASGSLRKDRDEDQGPEHSRPDNEQAQEAAHDPEANEDFRAVSQPQRADVPSQKPHPDVENGDFIDEETNARLHDRSSIKRSGLGKHDNEAEAEGSESASQSLDSQVAQDEDIVLSNHLVEDGEAEDGLRSNEMIDPDLTGDPLTEANLASQHSLQKGQPLRGVDLPEDEQDQDQTDFATYLQNLVPQGQPEAVEEQADEDKAHGLGPLKGAQGEDHSNSVHFLQNLFHAGKAPEHRANGKGLKPTDVSSLPQKDEDMLYQTTYTHNNTEPVELPLSSQQEIDDAIETNLHWPSSPDASQRKEPSQSTSQNQSMAFETQIQYPRLPSEEREAEEQVDEDMFMTQPLLPEGARGSHPNPSAMQADEEINTGLYFSSPVREKGRPDDFRDRIERGETPETQNEDEEEGQGSREGYIDLSIAEPDGGFDLSSPIRSAAAERQEGIKVERAPAANVDGRYASTGFNEDGTAGDGFDSSHHAPNVEAEDNDDDDDMGMEQEVPTALGQETIEVSSTSSSSSSSQEAEEEWDVDPQVAHTRESRHDAPDTQEILNAETQKPDFDMPLPPDSQEEDDQDLEDLPEDPLTLQQPPPERPANAPQQRLYEPDARTPASARRLGKQPAREDRQPAPSYRPTPRRTSRLPPTSSAQPTQPLNLTTTSQPLSTDREIETFLTTMQVRYACADSAAIAALKNTSMRPDLAELVVLEGKAGRGLPDDLPGVWSEEEDRALEGGDARLLRRLEKKHSWEEVMARLEFLGEWRAVG</sequence>
<dbReference type="Pfam" id="PF08914">
    <property type="entry name" value="Myb_Rap1"/>
    <property type="match status" value="1"/>
</dbReference>
<dbReference type="InterPro" id="IPR021661">
    <property type="entry name" value="Rap1_C"/>
</dbReference>
<dbReference type="Pfam" id="PF11626">
    <property type="entry name" value="Rap1_C"/>
    <property type="match status" value="1"/>
</dbReference>
<evidence type="ECO:0000256" key="8">
    <source>
        <dbReference type="ARBA" id="ARBA00023159"/>
    </source>
</evidence>
<evidence type="ECO:0000256" key="3">
    <source>
        <dbReference type="ARBA" id="ARBA00010467"/>
    </source>
</evidence>
<dbReference type="SUPFAM" id="SSF46689">
    <property type="entry name" value="Homeodomain-like"/>
    <property type="match status" value="1"/>
</dbReference>
<feature type="compositionally biased region" description="Polar residues" evidence="12">
    <location>
        <begin position="491"/>
        <end position="501"/>
    </location>
</feature>
<evidence type="ECO:0000256" key="4">
    <source>
        <dbReference type="ARBA" id="ARBA00017805"/>
    </source>
</evidence>
<feature type="compositionally biased region" description="Polar residues" evidence="12">
    <location>
        <begin position="779"/>
        <end position="799"/>
    </location>
</feature>
<dbReference type="PANTHER" id="PTHR16466:SF6">
    <property type="entry name" value="TELOMERIC REPEAT-BINDING FACTOR 2-INTERACTING PROTEIN 1"/>
    <property type="match status" value="1"/>
</dbReference>
<dbReference type="Proteomes" id="UP000281245">
    <property type="component" value="Unassembled WGS sequence"/>
</dbReference>
<evidence type="ECO:0000256" key="5">
    <source>
        <dbReference type="ARBA" id="ARBA00022454"/>
    </source>
</evidence>
<feature type="compositionally biased region" description="Acidic residues" evidence="12">
    <location>
        <begin position="685"/>
        <end position="694"/>
    </location>
</feature>
<evidence type="ECO:0000313" key="14">
    <source>
        <dbReference type="EMBL" id="RMX89064.1"/>
    </source>
</evidence>
<dbReference type="InterPro" id="IPR039595">
    <property type="entry name" value="TE2IP/Rap1"/>
</dbReference>
<dbReference type="Gene3D" id="1.10.10.2170">
    <property type="match status" value="1"/>
</dbReference>
<feature type="compositionally biased region" description="Acidic residues" evidence="12">
    <location>
        <begin position="849"/>
        <end position="859"/>
    </location>
</feature>
<evidence type="ECO:0000256" key="2">
    <source>
        <dbReference type="ARBA" id="ARBA00004574"/>
    </source>
</evidence>
<dbReference type="InterPro" id="IPR001357">
    <property type="entry name" value="BRCT_dom"/>
</dbReference>
<dbReference type="GO" id="GO:0070187">
    <property type="term" value="C:shelterin complex"/>
    <property type="evidence" value="ECO:0007669"/>
    <property type="project" value="TreeGrafter"/>
</dbReference>
<feature type="compositionally biased region" description="Polar residues" evidence="12">
    <location>
        <begin position="667"/>
        <end position="676"/>
    </location>
</feature>
<dbReference type="CDD" id="cd11655">
    <property type="entry name" value="rap1_myb-like"/>
    <property type="match status" value="1"/>
</dbReference>
<evidence type="ECO:0000256" key="12">
    <source>
        <dbReference type="SAM" id="MobiDB-lite"/>
    </source>
</evidence>
<comment type="similarity">
    <text evidence="3">Belongs to the RAP1 family.</text>
</comment>